<feature type="transmembrane region" description="Helical" evidence="4">
    <location>
        <begin position="29"/>
        <end position="50"/>
    </location>
</feature>
<keyword evidence="4" id="KW-0812">Transmembrane</keyword>
<dbReference type="AlphaFoldDB" id="A0A0G3CA79"/>
<dbReference type="InterPro" id="IPR005881">
    <property type="entry name" value="Ser_O-AcTrfase"/>
</dbReference>
<evidence type="ECO:0000313" key="5">
    <source>
        <dbReference type="EMBL" id="AKJ38901.1"/>
    </source>
</evidence>
<dbReference type="InterPro" id="IPR045304">
    <property type="entry name" value="LbH_SAT"/>
</dbReference>
<gene>
    <name evidence="5" type="ORF">MCM1_1877</name>
</gene>
<dbReference type="Gene3D" id="2.160.10.10">
    <property type="entry name" value="Hexapeptide repeat proteins"/>
    <property type="match status" value="1"/>
</dbReference>
<evidence type="ECO:0000256" key="2">
    <source>
        <dbReference type="ARBA" id="ARBA00022679"/>
    </source>
</evidence>
<keyword evidence="3" id="KW-0012">Acyltransferase</keyword>
<evidence type="ECO:0000256" key="4">
    <source>
        <dbReference type="SAM" id="Phobius"/>
    </source>
</evidence>
<dbReference type="InterPro" id="IPR011004">
    <property type="entry name" value="Trimer_LpxA-like_sf"/>
</dbReference>
<dbReference type="Proteomes" id="UP000035331">
    <property type="component" value="Chromosome"/>
</dbReference>
<organism evidence="5 6">
    <name type="scientific">Methanosarcina barkeri CM1</name>
    <dbReference type="NCBI Taxonomy" id="796385"/>
    <lineage>
        <taxon>Archaea</taxon>
        <taxon>Methanobacteriati</taxon>
        <taxon>Methanobacteriota</taxon>
        <taxon>Stenosarchaea group</taxon>
        <taxon>Methanomicrobia</taxon>
        <taxon>Methanosarcinales</taxon>
        <taxon>Methanosarcinaceae</taxon>
        <taxon>Methanosarcina</taxon>
    </lineage>
</organism>
<name>A0A0G3CA79_METBA</name>
<dbReference type="RefSeq" id="WP_275042305.1">
    <property type="nucleotide sequence ID" value="NZ_CP008746.1"/>
</dbReference>
<dbReference type="PIRSF" id="PIRSF000441">
    <property type="entry name" value="CysE"/>
    <property type="match status" value="1"/>
</dbReference>
<dbReference type="InterPro" id="IPR001451">
    <property type="entry name" value="Hexapep"/>
</dbReference>
<protein>
    <submittedName>
        <fullName evidence="5">Hexapeptide repeat-containing acetyltransferase</fullName>
    </submittedName>
</protein>
<dbReference type="GO" id="GO:0009001">
    <property type="term" value="F:serine O-acetyltransferase activity"/>
    <property type="evidence" value="ECO:0007669"/>
    <property type="project" value="InterPro"/>
</dbReference>
<dbReference type="GO" id="GO:0005737">
    <property type="term" value="C:cytoplasm"/>
    <property type="evidence" value="ECO:0007669"/>
    <property type="project" value="InterPro"/>
</dbReference>
<proteinExistence type="inferred from homology"/>
<evidence type="ECO:0000256" key="1">
    <source>
        <dbReference type="ARBA" id="ARBA00007274"/>
    </source>
</evidence>
<keyword evidence="4" id="KW-1133">Transmembrane helix</keyword>
<dbReference type="PATRIC" id="fig|796385.3.peg.2331"/>
<keyword evidence="4" id="KW-0472">Membrane</keyword>
<reference evidence="6" key="1">
    <citation type="submission" date="2014-06" db="EMBL/GenBank/DDBJ databases">
        <title>The complete genome sequence of Methanosarcina barkeri CM1.</title>
        <authorList>
            <consortium name="Pastoral Greenhouse Gas Research Consortium"/>
            <person name="Lambie S.C."/>
            <person name="Leahy S.C."/>
            <person name="Kelly W.J."/>
            <person name="Li D."/>
            <person name="Reilly K."/>
            <person name="Attwood G.T."/>
            <person name="Altermann E."/>
        </authorList>
    </citation>
    <scope>NUCLEOTIDE SEQUENCE [LARGE SCALE GENOMIC DNA]</scope>
    <source>
        <strain evidence="6">CM1</strain>
    </source>
</reference>
<reference evidence="5 6" key="2">
    <citation type="journal article" date="2015" name="Stand. Genomic Sci.">
        <title>The complete genome sequence of the rumen methanogen Methanosarcina barkeri CM1.</title>
        <authorList>
            <person name="Lambie S.C."/>
            <person name="Kelly W.J."/>
            <person name="Leahy S.C."/>
            <person name="Li D."/>
            <person name="Reilly K."/>
            <person name="McAllister T.A."/>
            <person name="Valle E.R."/>
            <person name="Attwood G.T."/>
            <person name="Altermann E."/>
        </authorList>
    </citation>
    <scope>NUCLEOTIDE SEQUENCE [LARGE SCALE GENOMIC DNA]</scope>
    <source>
        <strain evidence="5 6">CM1</strain>
    </source>
</reference>
<evidence type="ECO:0000313" key="6">
    <source>
        <dbReference type="Proteomes" id="UP000035331"/>
    </source>
</evidence>
<dbReference type="CDD" id="cd03354">
    <property type="entry name" value="LbH_SAT"/>
    <property type="match status" value="1"/>
</dbReference>
<dbReference type="GeneID" id="78953146"/>
<sequence length="182" mass="20404">MKKNDFNYSLKNCLKDINQDLVFYGGKNLLSKVIIFFLNISFKLIFWYRISRYRYLKSKMARKALIFIKYRLYVLGGNEIDYRAKLGKEIKFAHPSGVIIGAGVVIEDKVTIFQQTTFGSHGHKDEPKSYPTIKQGAIIYSGAKVIGGITVHENAVIGANSVVLIDVPKNSTAVGIPAKIIE</sequence>
<evidence type="ECO:0000256" key="3">
    <source>
        <dbReference type="ARBA" id="ARBA00023315"/>
    </source>
</evidence>
<dbReference type="EMBL" id="CP008746">
    <property type="protein sequence ID" value="AKJ38901.1"/>
    <property type="molecule type" value="Genomic_DNA"/>
</dbReference>
<dbReference type="Pfam" id="PF00132">
    <property type="entry name" value="Hexapep"/>
    <property type="match status" value="1"/>
</dbReference>
<dbReference type="PANTHER" id="PTHR42811">
    <property type="entry name" value="SERINE ACETYLTRANSFERASE"/>
    <property type="match status" value="1"/>
</dbReference>
<accession>A0A0G3CA79</accession>
<dbReference type="GO" id="GO:0006535">
    <property type="term" value="P:cysteine biosynthetic process from serine"/>
    <property type="evidence" value="ECO:0007669"/>
    <property type="project" value="InterPro"/>
</dbReference>
<comment type="similarity">
    <text evidence="1">Belongs to the transferase hexapeptide repeat family.</text>
</comment>
<dbReference type="SUPFAM" id="SSF51161">
    <property type="entry name" value="Trimeric LpxA-like enzymes"/>
    <property type="match status" value="1"/>
</dbReference>
<keyword evidence="2 5" id="KW-0808">Transferase</keyword>